<dbReference type="EMBL" id="SRLO01000117">
    <property type="protein sequence ID" value="TNN74179.1"/>
    <property type="molecule type" value="Genomic_DNA"/>
</dbReference>
<dbReference type="GO" id="GO:0048731">
    <property type="term" value="P:system development"/>
    <property type="evidence" value="ECO:0007669"/>
    <property type="project" value="UniProtKB-ARBA"/>
</dbReference>
<evidence type="ECO:0000313" key="10">
    <source>
        <dbReference type="EMBL" id="TNN74179.1"/>
    </source>
</evidence>
<accession>A0A4Z2I7Z3</accession>
<dbReference type="PROSITE" id="PS00010">
    <property type="entry name" value="ASX_HYDROXYL"/>
    <property type="match status" value="2"/>
</dbReference>
<dbReference type="PROSITE" id="PS50026">
    <property type="entry name" value="EGF_3"/>
    <property type="match status" value="5"/>
</dbReference>
<evidence type="ECO:0000256" key="5">
    <source>
        <dbReference type="ARBA" id="ARBA00023180"/>
    </source>
</evidence>
<feature type="domain" description="EGF-like" evidence="8">
    <location>
        <begin position="341"/>
        <end position="377"/>
    </location>
</feature>
<reference evidence="10 11" key="1">
    <citation type="submission" date="2019-03" db="EMBL/GenBank/DDBJ databases">
        <title>First draft genome of Liparis tanakae, snailfish: a comprehensive survey of snailfish specific genes.</title>
        <authorList>
            <person name="Kim W."/>
            <person name="Song I."/>
            <person name="Jeong J.-H."/>
            <person name="Kim D."/>
            <person name="Kim S."/>
            <person name="Ryu S."/>
            <person name="Song J.Y."/>
            <person name="Lee S.K."/>
        </authorList>
    </citation>
    <scope>NUCLEOTIDE SEQUENCE [LARGE SCALE GENOMIC DNA]</scope>
    <source>
        <tissue evidence="10">Muscle</tissue>
    </source>
</reference>
<sequence length="518" mass="56460">MCSFIWLLCRWQTSVGFKGHARLSRCVSNRNRVLCRCRSREAQTSVTVALAAVCPREVRTPPLVQLRPLLLSTPHPTNKKSRWLHLTRVVNDKINTESAPQVNNNGLVSFLREVSQFTPVAFPIAGDRRVVAPFWADVDNRRAGKVFYRESKEPSVLRRASGDVKMYFSEFPHFNATWALISTWHRVTFFGGNSLTPVNTFQVVLITDGELSFTIFQYNNVTWTTGMHASSGGNMAGLGGIAAQAGFNAGDGKRYFNIPGSRTADVVNVEGTTNVGYPGKWVFRIDDANVEVGGCNDSTSVCPHLRPCLNGGQCIDDCITGNPSFTCSCLTGFTGRRCQIDVDECASHPCQNGGTCEDQINSFLCRCAPGYTGTQCETDIDECKDRPCLNNALCVQGTDSFTCVCEPGHTGVLCETDINECESQPCQNGGECVDQVANFTCICPAAFTGALCETELVVLQVNSTETENQTAACEEDDCTEHRICEDAGSGAYNCTCAPGFYGDECEGTVHVQPGWCSL</sequence>
<evidence type="ECO:0000313" key="11">
    <source>
        <dbReference type="Proteomes" id="UP000314294"/>
    </source>
</evidence>
<dbReference type="SUPFAM" id="SSF57184">
    <property type="entry name" value="Growth factor receptor domain"/>
    <property type="match status" value="1"/>
</dbReference>
<dbReference type="GO" id="GO:0005509">
    <property type="term" value="F:calcium ion binding"/>
    <property type="evidence" value="ECO:0007669"/>
    <property type="project" value="InterPro"/>
</dbReference>
<feature type="signal peptide" evidence="7">
    <location>
        <begin position="1"/>
        <end position="16"/>
    </location>
</feature>
<dbReference type="PROSITE" id="PS00022">
    <property type="entry name" value="EGF_1"/>
    <property type="match status" value="5"/>
</dbReference>
<evidence type="ECO:0000256" key="6">
    <source>
        <dbReference type="PROSITE-ProRule" id="PRU00076"/>
    </source>
</evidence>
<evidence type="ECO:0000256" key="3">
    <source>
        <dbReference type="ARBA" id="ARBA00022737"/>
    </source>
</evidence>
<comment type="caution">
    <text evidence="6">Lacks conserved residue(s) required for the propagation of feature annotation.</text>
</comment>
<gene>
    <name evidence="10" type="primary">Sned1_1</name>
    <name evidence="10" type="ORF">EYF80_015624</name>
</gene>
<dbReference type="PANTHER" id="PTHR12916:SF4">
    <property type="entry name" value="UNINFLATABLE, ISOFORM C"/>
    <property type="match status" value="1"/>
</dbReference>
<dbReference type="InterPro" id="IPR013032">
    <property type="entry name" value="EGF-like_CS"/>
</dbReference>
<dbReference type="PROSITE" id="PS01186">
    <property type="entry name" value="EGF_2"/>
    <property type="match status" value="3"/>
</dbReference>
<feature type="chain" id="PRO_5021360140" evidence="7">
    <location>
        <begin position="17"/>
        <end position="518"/>
    </location>
</feature>
<dbReference type="InterPro" id="IPR018097">
    <property type="entry name" value="EGF_Ca-bd_CS"/>
</dbReference>
<dbReference type="Proteomes" id="UP000314294">
    <property type="component" value="Unassembled WGS sequence"/>
</dbReference>
<dbReference type="CDD" id="cd00054">
    <property type="entry name" value="EGF_CA"/>
    <property type="match status" value="4"/>
</dbReference>
<dbReference type="AlphaFoldDB" id="A0A4Z2I7Z3"/>
<dbReference type="PROSITE" id="PS51220">
    <property type="entry name" value="NIDO"/>
    <property type="match status" value="1"/>
</dbReference>
<feature type="disulfide bond" evidence="6">
    <location>
        <begin position="405"/>
        <end position="414"/>
    </location>
</feature>
<feature type="domain" description="EGF-like" evidence="8">
    <location>
        <begin position="417"/>
        <end position="453"/>
    </location>
</feature>
<dbReference type="SMART" id="SM00539">
    <property type="entry name" value="NIDO"/>
    <property type="match status" value="1"/>
</dbReference>
<organism evidence="10 11">
    <name type="scientific">Liparis tanakae</name>
    <name type="common">Tanaka's snailfish</name>
    <dbReference type="NCBI Taxonomy" id="230148"/>
    <lineage>
        <taxon>Eukaryota</taxon>
        <taxon>Metazoa</taxon>
        <taxon>Chordata</taxon>
        <taxon>Craniata</taxon>
        <taxon>Vertebrata</taxon>
        <taxon>Euteleostomi</taxon>
        <taxon>Actinopterygii</taxon>
        <taxon>Neopterygii</taxon>
        <taxon>Teleostei</taxon>
        <taxon>Neoteleostei</taxon>
        <taxon>Acanthomorphata</taxon>
        <taxon>Eupercaria</taxon>
        <taxon>Perciformes</taxon>
        <taxon>Cottioidei</taxon>
        <taxon>Cottales</taxon>
        <taxon>Liparidae</taxon>
        <taxon>Liparis</taxon>
    </lineage>
</organism>
<dbReference type="Pfam" id="PF00008">
    <property type="entry name" value="EGF"/>
    <property type="match status" value="3"/>
</dbReference>
<evidence type="ECO:0000256" key="4">
    <source>
        <dbReference type="ARBA" id="ARBA00023157"/>
    </source>
</evidence>
<dbReference type="SMART" id="SM00179">
    <property type="entry name" value="EGF_CA"/>
    <property type="match status" value="5"/>
</dbReference>
<dbReference type="FunFam" id="2.10.25.10:FF:000123">
    <property type="entry name" value="Crumbs homolog 1 (Drosophila)"/>
    <property type="match status" value="2"/>
</dbReference>
<evidence type="ECO:0000256" key="7">
    <source>
        <dbReference type="SAM" id="SignalP"/>
    </source>
</evidence>
<dbReference type="PRINTS" id="PR00010">
    <property type="entry name" value="EGFBLOOD"/>
</dbReference>
<dbReference type="PROSITE" id="PS01187">
    <property type="entry name" value="EGF_CA"/>
    <property type="match status" value="2"/>
</dbReference>
<feature type="disulfide bond" evidence="6">
    <location>
        <begin position="443"/>
        <end position="452"/>
    </location>
</feature>
<dbReference type="OrthoDB" id="9972657at2759"/>
<dbReference type="InterPro" id="IPR001881">
    <property type="entry name" value="EGF-like_Ca-bd_dom"/>
</dbReference>
<dbReference type="Gene3D" id="2.10.25.10">
    <property type="entry name" value="Laminin"/>
    <property type="match status" value="5"/>
</dbReference>
<feature type="domain" description="EGF-like" evidence="8">
    <location>
        <begin position="379"/>
        <end position="415"/>
    </location>
</feature>
<keyword evidence="1 6" id="KW-0245">EGF-like domain</keyword>
<feature type="disulfide bond" evidence="6">
    <location>
        <begin position="496"/>
        <end position="505"/>
    </location>
</feature>
<protein>
    <submittedName>
        <fullName evidence="10">Sushi, nidogen and EGF-like domain-containing protein 1</fullName>
    </submittedName>
</protein>
<keyword evidence="11" id="KW-1185">Reference proteome</keyword>
<dbReference type="InterPro" id="IPR000152">
    <property type="entry name" value="EGF-type_Asp/Asn_hydroxyl_site"/>
</dbReference>
<evidence type="ECO:0000256" key="2">
    <source>
        <dbReference type="ARBA" id="ARBA00022729"/>
    </source>
</evidence>
<dbReference type="GO" id="GO:0007160">
    <property type="term" value="P:cell-matrix adhesion"/>
    <property type="evidence" value="ECO:0007669"/>
    <property type="project" value="InterPro"/>
</dbReference>
<feature type="disulfide bond" evidence="6">
    <location>
        <begin position="329"/>
        <end position="338"/>
    </location>
</feature>
<dbReference type="FunFam" id="2.10.25.10:FF:000143">
    <property type="entry name" value="Protein crumbs 1"/>
    <property type="match status" value="1"/>
</dbReference>
<proteinExistence type="predicted"/>
<dbReference type="SMART" id="SM00181">
    <property type="entry name" value="EGF"/>
    <property type="match status" value="5"/>
</dbReference>
<dbReference type="InterPro" id="IPR000742">
    <property type="entry name" value="EGF"/>
</dbReference>
<evidence type="ECO:0000259" key="9">
    <source>
        <dbReference type="PROSITE" id="PS51220"/>
    </source>
</evidence>
<keyword evidence="3" id="KW-0677">Repeat</keyword>
<dbReference type="SUPFAM" id="SSF57196">
    <property type="entry name" value="EGF/Laminin"/>
    <property type="match status" value="2"/>
</dbReference>
<feature type="domain" description="NIDO" evidence="9">
    <location>
        <begin position="133"/>
        <end position="288"/>
    </location>
</feature>
<feature type="disulfide bond" evidence="6">
    <location>
        <begin position="367"/>
        <end position="376"/>
    </location>
</feature>
<dbReference type="InterPro" id="IPR003886">
    <property type="entry name" value="NIDO_dom"/>
</dbReference>
<feature type="domain" description="EGF-like" evidence="8">
    <location>
        <begin position="298"/>
        <end position="339"/>
    </location>
</feature>
<dbReference type="Pfam" id="PF12661">
    <property type="entry name" value="hEGF"/>
    <property type="match status" value="1"/>
</dbReference>
<dbReference type="Pfam" id="PF06119">
    <property type="entry name" value="NIDO"/>
    <property type="match status" value="1"/>
</dbReference>
<keyword evidence="2 7" id="KW-0732">Signal</keyword>
<keyword evidence="5" id="KW-0325">Glycoprotein</keyword>
<feature type="domain" description="EGF-like" evidence="8">
    <location>
        <begin position="469"/>
        <end position="506"/>
    </location>
</feature>
<name>A0A4Z2I7Z3_9TELE</name>
<comment type="caution">
    <text evidence="10">The sequence shown here is derived from an EMBL/GenBank/DDBJ whole genome shotgun (WGS) entry which is preliminary data.</text>
</comment>
<evidence type="ECO:0000259" key="8">
    <source>
        <dbReference type="PROSITE" id="PS50026"/>
    </source>
</evidence>
<keyword evidence="4 6" id="KW-1015">Disulfide bond</keyword>
<dbReference type="FunFam" id="2.10.25.10:FF:000213">
    <property type="entry name" value="sushi, nidogen and EGF-like domain-containing protein 1"/>
    <property type="match status" value="1"/>
</dbReference>
<dbReference type="InterPro" id="IPR009030">
    <property type="entry name" value="Growth_fac_rcpt_cys_sf"/>
</dbReference>
<dbReference type="PANTHER" id="PTHR12916">
    <property type="entry name" value="CYTOCHROME C OXIDASE POLYPEPTIDE VIC-2"/>
    <property type="match status" value="1"/>
</dbReference>
<evidence type="ECO:0000256" key="1">
    <source>
        <dbReference type="ARBA" id="ARBA00022536"/>
    </source>
</evidence>